<dbReference type="CDD" id="cd03404">
    <property type="entry name" value="SPFH_HflK"/>
    <property type="match status" value="1"/>
</dbReference>
<evidence type="ECO:0000256" key="7">
    <source>
        <dbReference type="SAM" id="Coils"/>
    </source>
</evidence>
<keyword evidence="9" id="KW-0645">Protease</keyword>
<dbReference type="NCBIfam" id="TIGR01933">
    <property type="entry name" value="hflK"/>
    <property type="match status" value="1"/>
</dbReference>
<keyword evidence="5" id="KW-0472">Membrane</keyword>
<keyword evidence="4" id="KW-1133">Transmembrane helix</keyword>
<proteinExistence type="inferred from homology"/>
<dbReference type="InterPro" id="IPR010201">
    <property type="entry name" value="HflK"/>
</dbReference>
<comment type="subcellular location">
    <subcellularLocation>
        <location evidence="1 6">Membrane</location>
    </subcellularLocation>
</comment>
<evidence type="ECO:0000313" key="9">
    <source>
        <dbReference type="EMBL" id="MCC2189662.1"/>
    </source>
</evidence>
<dbReference type="Pfam" id="PF01145">
    <property type="entry name" value="Band_7"/>
    <property type="match status" value="1"/>
</dbReference>
<dbReference type="Gene3D" id="3.30.479.30">
    <property type="entry name" value="Band 7 domain"/>
    <property type="match status" value="1"/>
</dbReference>
<evidence type="ECO:0000256" key="5">
    <source>
        <dbReference type="ARBA" id="ARBA00023136"/>
    </source>
</evidence>
<comment type="function">
    <text evidence="6">HflC and HflK could encode or regulate a protease.</text>
</comment>
<comment type="caution">
    <text evidence="9">The sequence shown here is derived from an EMBL/GenBank/DDBJ whole genome shotgun (WGS) entry which is preliminary data.</text>
</comment>
<name>A0AAE3DS93_9FIRM</name>
<accession>A0AAE3DS93</accession>
<feature type="coiled-coil region" evidence="7">
    <location>
        <begin position="213"/>
        <end position="255"/>
    </location>
</feature>
<gene>
    <name evidence="9" type="primary">hflK</name>
    <name evidence="9" type="ORF">LKD71_07570</name>
</gene>
<evidence type="ECO:0000256" key="1">
    <source>
        <dbReference type="ARBA" id="ARBA00004370"/>
    </source>
</evidence>
<dbReference type="GO" id="GO:0008233">
    <property type="term" value="F:peptidase activity"/>
    <property type="evidence" value="ECO:0007669"/>
    <property type="project" value="UniProtKB-KW"/>
</dbReference>
<dbReference type="InterPro" id="IPR001107">
    <property type="entry name" value="Band_7"/>
</dbReference>
<dbReference type="EMBL" id="JAJEPR010000010">
    <property type="protein sequence ID" value="MCC2189662.1"/>
    <property type="molecule type" value="Genomic_DNA"/>
</dbReference>
<evidence type="ECO:0000259" key="8">
    <source>
        <dbReference type="SMART" id="SM00244"/>
    </source>
</evidence>
<sequence>MKLVVGAAIAAGVLVPAVFGSFYQIQEQEQAVLVTFGKPKAVTETGLHFKLPFIQEVRKVNTTIQGFPVGYTEENNEMVEAESIMITSDYNFIDVDFFVEYRISDPVAYLYGSREPEQILRNISQSCIRNVIGSYVVDDVLTTGKSEIQAKIKEMIMAQLEQQEIGLMLTNITMQDSEPPTTEVMEAFKKVETAKQGKETTLNNAEKYRSEKLPEAEAEADQIIKNAEAAKQTRINEAEGQVARFNAIYEEYRKNPEITKERMYYEAMETVLPDVKLVIDSGDGVEKVLPLEKFSGGETVTADTEDNNGGE</sequence>
<evidence type="ECO:0000313" key="10">
    <source>
        <dbReference type="Proteomes" id="UP001197875"/>
    </source>
</evidence>
<dbReference type="AlphaFoldDB" id="A0AAE3DS93"/>
<dbReference type="SUPFAM" id="SSF117892">
    <property type="entry name" value="Band 7/SPFH domain"/>
    <property type="match status" value="1"/>
</dbReference>
<dbReference type="PANTHER" id="PTHR43327:SF2">
    <property type="entry name" value="MODULATOR OF FTSH PROTEASE HFLK"/>
    <property type="match status" value="1"/>
</dbReference>
<feature type="domain" description="Band 7" evidence="8">
    <location>
        <begin position="20"/>
        <end position="192"/>
    </location>
</feature>
<keyword evidence="9" id="KW-0378">Hydrolase</keyword>
<dbReference type="InterPro" id="IPR036013">
    <property type="entry name" value="Band_7/SPFH_dom_sf"/>
</dbReference>
<dbReference type="InterPro" id="IPR050710">
    <property type="entry name" value="Band7/mec-2_domain"/>
</dbReference>
<comment type="similarity">
    <text evidence="2 6">Belongs to the band 7/mec-2 family. HflK subfamily.</text>
</comment>
<keyword evidence="7" id="KW-0175">Coiled coil</keyword>
<protein>
    <recommendedName>
        <fullName evidence="6">Protein HflK</fullName>
    </recommendedName>
</protein>
<keyword evidence="3" id="KW-0812">Transmembrane</keyword>
<evidence type="ECO:0000256" key="6">
    <source>
        <dbReference type="RuleBase" id="RU364113"/>
    </source>
</evidence>
<evidence type="ECO:0000256" key="3">
    <source>
        <dbReference type="ARBA" id="ARBA00022692"/>
    </source>
</evidence>
<dbReference type="Proteomes" id="UP001197875">
    <property type="component" value="Unassembled WGS sequence"/>
</dbReference>
<dbReference type="SMART" id="SM00244">
    <property type="entry name" value="PHB"/>
    <property type="match status" value="1"/>
</dbReference>
<dbReference type="PANTHER" id="PTHR43327">
    <property type="entry name" value="STOMATIN-LIKE PROTEIN 2, MITOCHONDRIAL"/>
    <property type="match status" value="1"/>
</dbReference>
<dbReference type="GO" id="GO:0006508">
    <property type="term" value="P:proteolysis"/>
    <property type="evidence" value="ECO:0007669"/>
    <property type="project" value="UniProtKB-KW"/>
</dbReference>
<comment type="subunit">
    <text evidence="6">HflC and HflK may interact to form a multimeric complex.</text>
</comment>
<reference evidence="9 10" key="1">
    <citation type="submission" date="2021-10" db="EMBL/GenBank/DDBJ databases">
        <title>Anaerobic single-cell dispensing facilitates the cultivation of human gut bacteria.</title>
        <authorList>
            <person name="Afrizal A."/>
        </authorList>
    </citation>
    <scope>NUCLEOTIDE SEQUENCE [LARGE SCALE GENOMIC DNA]</scope>
    <source>
        <strain evidence="9 10">CLA-AA-H277</strain>
    </source>
</reference>
<evidence type="ECO:0000256" key="2">
    <source>
        <dbReference type="ARBA" id="ARBA00006971"/>
    </source>
</evidence>
<evidence type="ECO:0000256" key="4">
    <source>
        <dbReference type="ARBA" id="ARBA00022989"/>
    </source>
</evidence>
<organism evidence="9 10">
    <name type="scientific">Fusicatenibacter faecihominis</name>
    <dbReference type="NCBI Taxonomy" id="2881276"/>
    <lineage>
        <taxon>Bacteria</taxon>
        <taxon>Bacillati</taxon>
        <taxon>Bacillota</taxon>
        <taxon>Clostridia</taxon>
        <taxon>Lachnospirales</taxon>
        <taxon>Lachnospiraceae</taxon>
        <taxon>Fusicatenibacter</taxon>
    </lineage>
</organism>
<keyword evidence="10" id="KW-1185">Reference proteome</keyword>
<dbReference type="GO" id="GO:0016020">
    <property type="term" value="C:membrane"/>
    <property type="evidence" value="ECO:0007669"/>
    <property type="project" value="UniProtKB-SubCell"/>
</dbReference>